<sequence>MLNGRGPFVVRHRLYDPWARREAWRKHPFFGPKNVLKGLAPGLGIATGAFALLLAYEQLTGEEL</sequence>
<gene>
    <name evidence="12" type="ORF">H4R34_003442</name>
</gene>
<keyword evidence="6" id="KW-0812">Transmembrane</keyword>
<dbReference type="InterPro" id="IPR012576">
    <property type="entry name" value="NDUFB3"/>
</dbReference>
<name>A0A9W8E889_9FUNG</name>
<proteinExistence type="inferred from homology"/>
<accession>A0A9W8E889</accession>
<evidence type="ECO:0000313" key="13">
    <source>
        <dbReference type="Proteomes" id="UP001151582"/>
    </source>
</evidence>
<keyword evidence="11" id="KW-0472">Membrane</keyword>
<evidence type="ECO:0000256" key="8">
    <source>
        <dbReference type="ARBA" id="ARBA00022982"/>
    </source>
</evidence>
<dbReference type="Proteomes" id="UP001151582">
    <property type="component" value="Unassembled WGS sequence"/>
</dbReference>
<keyword evidence="13" id="KW-1185">Reference proteome</keyword>
<dbReference type="GO" id="GO:0022900">
    <property type="term" value="P:electron transport chain"/>
    <property type="evidence" value="ECO:0007669"/>
    <property type="project" value="InterPro"/>
</dbReference>
<dbReference type="OrthoDB" id="521512at2759"/>
<protein>
    <submittedName>
        <fullName evidence="12">Uncharacterized protein</fullName>
    </submittedName>
</protein>
<evidence type="ECO:0000256" key="4">
    <source>
        <dbReference type="ARBA" id="ARBA00022448"/>
    </source>
</evidence>
<evidence type="ECO:0000256" key="2">
    <source>
        <dbReference type="ARBA" id="ARBA00004298"/>
    </source>
</evidence>
<evidence type="ECO:0000256" key="10">
    <source>
        <dbReference type="ARBA" id="ARBA00023128"/>
    </source>
</evidence>
<comment type="caution">
    <text evidence="12">The sequence shown here is derived from an EMBL/GenBank/DDBJ whole genome shotgun (WGS) entry which is preliminary data.</text>
</comment>
<evidence type="ECO:0000256" key="5">
    <source>
        <dbReference type="ARBA" id="ARBA00022660"/>
    </source>
</evidence>
<keyword evidence="5" id="KW-0679">Respiratory chain</keyword>
<keyword evidence="7" id="KW-0999">Mitochondrion inner membrane</keyword>
<evidence type="ECO:0000313" key="12">
    <source>
        <dbReference type="EMBL" id="KAJ1977809.1"/>
    </source>
</evidence>
<keyword evidence="9" id="KW-1133">Transmembrane helix</keyword>
<evidence type="ECO:0000256" key="1">
    <source>
        <dbReference type="ARBA" id="ARBA00003195"/>
    </source>
</evidence>
<comment type="subcellular location">
    <subcellularLocation>
        <location evidence="2">Mitochondrion inner membrane</location>
        <topology evidence="2">Single-pass membrane protein</topology>
        <orientation evidence="2">Matrix side</orientation>
    </subcellularLocation>
</comment>
<reference evidence="12" key="1">
    <citation type="submission" date="2022-07" db="EMBL/GenBank/DDBJ databases">
        <title>Phylogenomic reconstructions and comparative analyses of Kickxellomycotina fungi.</title>
        <authorList>
            <person name="Reynolds N.K."/>
            <person name="Stajich J.E."/>
            <person name="Barry K."/>
            <person name="Grigoriev I.V."/>
            <person name="Crous P."/>
            <person name="Smith M.E."/>
        </authorList>
    </citation>
    <scope>NUCLEOTIDE SEQUENCE</scope>
    <source>
        <strain evidence="12">RSA 567</strain>
    </source>
</reference>
<evidence type="ECO:0000256" key="7">
    <source>
        <dbReference type="ARBA" id="ARBA00022792"/>
    </source>
</evidence>
<keyword evidence="8" id="KW-0249">Electron transport</keyword>
<dbReference type="AlphaFoldDB" id="A0A9W8E889"/>
<dbReference type="PANTHER" id="PTHR15082:SF2">
    <property type="entry name" value="NADH DEHYDROGENASE [UBIQUINONE] 1 BETA SUBCOMPLEX SUBUNIT 3"/>
    <property type="match status" value="1"/>
</dbReference>
<keyword evidence="4" id="KW-0813">Transport</keyword>
<comment type="similarity">
    <text evidence="3">Belongs to the complex I NDUFB3 subunit family.</text>
</comment>
<dbReference type="PANTHER" id="PTHR15082">
    <property type="entry name" value="NADH-UBIQUINONE OXIDOREDUCTASE B12 SUBUNIT"/>
    <property type="match status" value="1"/>
</dbReference>
<dbReference type="Pfam" id="PF08122">
    <property type="entry name" value="NDUF_B12"/>
    <property type="match status" value="1"/>
</dbReference>
<dbReference type="EMBL" id="JANBQB010000319">
    <property type="protein sequence ID" value="KAJ1977809.1"/>
    <property type="molecule type" value="Genomic_DNA"/>
</dbReference>
<organism evidence="12 13">
    <name type="scientific">Dimargaris verticillata</name>
    <dbReference type="NCBI Taxonomy" id="2761393"/>
    <lineage>
        <taxon>Eukaryota</taxon>
        <taxon>Fungi</taxon>
        <taxon>Fungi incertae sedis</taxon>
        <taxon>Zoopagomycota</taxon>
        <taxon>Kickxellomycotina</taxon>
        <taxon>Dimargaritomycetes</taxon>
        <taxon>Dimargaritales</taxon>
        <taxon>Dimargaritaceae</taxon>
        <taxon>Dimargaris</taxon>
    </lineage>
</organism>
<evidence type="ECO:0000256" key="9">
    <source>
        <dbReference type="ARBA" id="ARBA00022989"/>
    </source>
</evidence>
<dbReference type="GO" id="GO:0005743">
    <property type="term" value="C:mitochondrial inner membrane"/>
    <property type="evidence" value="ECO:0007669"/>
    <property type="project" value="UniProtKB-SubCell"/>
</dbReference>
<evidence type="ECO:0000256" key="3">
    <source>
        <dbReference type="ARBA" id="ARBA00005667"/>
    </source>
</evidence>
<dbReference type="GO" id="GO:0032981">
    <property type="term" value="P:mitochondrial respiratory chain complex I assembly"/>
    <property type="evidence" value="ECO:0007669"/>
    <property type="project" value="TreeGrafter"/>
</dbReference>
<evidence type="ECO:0000256" key="6">
    <source>
        <dbReference type="ARBA" id="ARBA00022692"/>
    </source>
</evidence>
<keyword evidence="10" id="KW-0496">Mitochondrion</keyword>
<comment type="function">
    <text evidence="1">Accessory subunit of the mitochondrial membrane respiratory chain NADH dehydrogenase (Complex I), that is believed not to be involved in catalysis. Complex I functions in the transfer of electrons from NADH to the respiratory chain. The immediate electron acceptor for the enzyme is believed to be ubiquinone.</text>
</comment>
<evidence type="ECO:0000256" key="11">
    <source>
        <dbReference type="ARBA" id="ARBA00023136"/>
    </source>
</evidence>